<dbReference type="InterPro" id="IPR036400">
    <property type="entry name" value="Cyt_B5-like_heme/steroid_sf"/>
</dbReference>
<evidence type="ECO:0000256" key="2">
    <source>
        <dbReference type="ARBA" id="ARBA00022617"/>
    </source>
</evidence>
<dbReference type="InterPro" id="IPR050668">
    <property type="entry name" value="Cytochrome_b5"/>
</dbReference>
<accession>A0A061IXQ2</accession>
<keyword evidence="5 8" id="KW-0408">Iron</keyword>
<dbReference type="SMART" id="SM01117">
    <property type="entry name" value="Cyt-b5"/>
    <property type="match status" value="1"/>
</dbReference>
<evidence type="ECO:0000259" key="9">
    <source>
        <dbReference type="PROSITE" id="PS50255"/>
    </source>
</evidence>
<dbReference type="PANTHER" id="PTHR19359:SF145">
    <property type="entry name" value="B5, PUTATIVE-RELATED"/>
    <property type="match status" value="1"/>
</dbReference>
<dbReference type="PANTHER" id="PTHR19359">
    <property type="entry name" value="CYTOCHROME B5"/>
    <property type="match status" value="1"/>
</dbReference>
<dbReference type="InterPro" id="IPR001199">
    <property type="entry name" value="Cyt_B5-like_heme/steroid-bd"/>
</dbReference>
<dbReference type="FunFam" id="3.10.120.10:FF:000002">
    <property type="entry name" value="Cytochrome b5 type B"/>
    <property type="match status" value="1"/>
</dbReference>
<comment type="subcellular location">
    <subcellularLocation>
        <location evidence="1">Membrane</location>
    </subcellularLocation>
</comment>
<protein>
    <recommendedName>
        <fullName evidence="9">Cytochrome b5 heme-binding domain-containing protein</fullName>
    </recommendedName>
</protein>
<dbReference type="SUPFAM" id="SSF55856">
    <property type="entry name" value="Cytochrome b5-like heme/steroid binding domain"/>
    <property type="match status" value="1"/>
</dbReference>
<gene>
    <name evidence="10" type="ORF">TRSC58_06526</name>
</gene>
<dbReference type="GO" id="GO:0016020">
    <property type="term" value="C:membrane"/>
    <property type="evidence" value="ECO:0007669"/>
    <property type="project" value="UniProtKB-SubCell"/>
</dbReference>
<evidence type="ECO:0000256" key="5">
    <source>
        <dbReference type="ARBA" id="ARBA00023004"/>
    </source>
</evidence>
<keyword evidence="8" id="KW-1133">Transmembrane helix</keyword>
<dbReference type="PROSITE" id="PS00191">
    <property type="entry name" value="CYTOCHROME_B5_1"/>
    <property type="match status" value="1"/>
</dbReference>
<feature type="domain" description="Cytochrome b5 heme-binding" evidence="9">
    <location>
        <begin position="6"/>
        <end position="82"/>
    </location>
</feature>
<dbReference type="InterPro" id="IPR018506">
    <property type="entry name" value="Cyt_B5_heme-BS"/>
</dbReference>
<reference evidence="10 11" key="1">
    <citation type="submission" date="2013-07" db="EMBL/GenBank/DDBJ databases">
        <authorList>
            <person name="Stoco P.H."/>
            <person name="Wagner G."/>
            <person name="Gerber A."/>
            <person name="Zaha A."/>
            <person name="Thompson C."/>
            <person name="Bartholomeu D.C."/>
            <person name="Luckemeyer D.D."/>
            <person name="Bahia D."/>
            <person name="Loreto E."/>
            <person name="Prestes E.B."/>
            <person name="Lima F.M."/>
            <person name="Rodrigues-Luiz G."/>
            <person name="Vallejo G.A."/>
            <person name="Filho J.F."/>
            <person name="Monteiro K.M."/>
            <person name="Tyler K.M."/>
            <person name="de Almeida L.G."/>
            <person name="Ortiz M.F."/>
            <person name="Siervo M.A."/>
            <person name="de Moraes M.H."/>
            <person name="Cunha O.L."/>
            <person name="Mendonca-Neto R."/>
            <person name="Silva R."/>
            <person name="Teixeira S.M."/>
            <person name="Murta S.M."/>
            <person name="Sincero T.C."/>
            <person name="Mendes T.A."/>
            <person name="Urmenyi T.P."/>
            <person name="Silva V.G."/>
            <person name="da Rocha W.D."/>
            <person name="Andersson B."/>
            <person name="Romanha A.J."/>
            <person name="Steindel M."/>
            <person name="de Vasconcelos A.T."/>
            <person name="Grisard E.C."/>
        </authorList>
    </citation>
    <scope>NUCLEOTIDE SEQUENCE [LARGE SCALE GENOMIC DNA]</scope>
    <source>
        <strain evidence="10 11">SC58</strain>
    </source>
</reference>
<dbReference type="GO" id="GO:0046872">
    <property type="term" value="F:metal ion binding"/>
    <property type="evidence" value="ECO:0007669"/>
    <property type="project" value="UniProtKB-UniRule"/>
</dbReference>
<dbReference type="Proteomes" id="UP000031737">
    <property type="component" value="Unassembled WGS sequence"/>
</dbReference>
<proteinExistence type="inferred from homology"/>
<comment type="caution">
    <text evidence="10">The sequence shown here is derived from an EMBL/GenBank/DDBJ whole genome shotgun (WGS) entry which is preliminary data.</text>
</comment>
<feature type="transmembrane region" description="Helical" evidence="8">
    <location>
        <begin position="113"/>
        <end position="132"/>
    </location>
</feature>
<dbReference type="PRINTS" id="PR00363">
    <property type="entry name" value="CYTOCHROMEB5"/>
</dbReference>
<comment type="similarity">
    <text evidence="7 8">Belongs to the cytochrome b5 family.</text>
</comment>
<dbReference type="Gene3D" id="3.10.120.10">
    <property type="entry name" value="Cytochrome b5-like heme/steroid binding domain"/>
    <property type="match status" value="1"/>
</dbReference>
<name>A0A061IXQ2_TRYRA</name>
<dbReference type="Pfam" id="PF00173">
    <property type="entry name" value="Cyt-b5"/>
    <property type="match status" value="1"/>
</dbReference>
<evidence type="ECO:0000256" key="3">
    <source>
        <dbReference type="ARBA" id="ARBA00022692"/>
    </source>
</evidence>
<keyword evidence="11" id="KW-1185">Reference proteome</keyword>
<keyword evidence="6 8" id="KW-0472">Membrane</keyword>
<keyword evidence="4 8" id="KW-0479">Metal-binding</keyword>
<evidence type="ECO:0000256" key="7">
    <source>
        <dbReference type="ARBA" id="ARBA00038168"/>
    </source>
</evidence>
<keyword evidence="3 8" id="KW-0812">Transmembrane</keyword>
<dbReference type="AlphaFoldDB" id="A0A061IXQ2"/>
<keyword evidence="2 8" id="KW-0349">Heme</keyword>
<evidence type="ECO:0000256" key="6">
    <source>
        <dbReference type="ARBA" id="ARBA00023136"/>
    </source>
</evidence>
<dbReference type="OrthoDB" id="260519at2759"/>
<evidence type="ECO:0000313" key="10">
    <source>
        <dbReference type="EMBL" id="ESL05812.1"/>
    </source>
</evidence>
<organism evidence="10 11">
    <name type="scientific">Trypanosoma rangeli SC58</name>
    <dbReference type="NCBI Taxonomy" id="429131"/>
    <lineage>
        <taxon>Eukaryota</taxon>
        <taxon>Discoba</taxon>
        <taxon>Euglenozoa</taxon>
        <taxon>Kinetoplastea</taxon>
        <taxon>Metakinetoplastina</taxon>
        <taxon>Trypanosomatida</taxon>
        <taxon>Trypanosomatidae</taxon>
        <taxon>Trypanosoma</taxon>
        <taxon>Herpetosoma</taxon>
    </lineage>
</organism>
<dbReference type="GO" id="GO:0020037">
    <property type="term" value="F:heme binding"/>
    <property type="evidence" value="ECO:0007669"/>
    <property type="project" value="UniProtKB-UniRule"/>
</dbReference>
<sequence length="133" mass="15033">MPKAEVPKYTWEEIRKHNKDTDCWVVLYDRVLDVTKFLSEHPGGLDPINDLGGFDITNSFESIGHSSRALSLSKEFIVGDLHPDSKPPVVKRKPLRDEVPLGNYRAGGEMIPLSYVVAAVVALLLLLWYMLWV</sequence>
<evidence type="ECO:0000256" key="4">
    <source>
        <dbReference type="ARBA" id="ARBA00022723"/>
    </source>
</evidence>
<dbReference type="PROSITE" id="PS50255">
    <property type="entry name" value="CYTOCHROME_B5_2"/>
    <property type="match status" value="1"/>
</dbReference>
<evidence type="ECO:0000256" key="8">
    <source>
        <dbReference type="RuleBase" id="RU362121"/>
    </source>
</evidence>
<evidence type="ECO:0000313" key="11">
    <source>
        <dbReference type="Proteomes" id="UP000031737"/>
    </source>
</evidence>
<evidence type="ECO:0000256" key="1">
    <source>
        <dbReference type="ARBA" id="ARBA00004370"/>
    </source>
</evidence>
<dbReference type="EMBL" id="AUPL01006526">
    <property type="protein sequence ID" value="ESL05812.1"/>
    <property type="molecule type" value="Genomic_DNA"/>
</dbReference>
<dbReference type="VEuPathDB" id="TriTrypDB:TRSC58_06526"/>